<feature type="domain" description="GAIN-B" evidence="10">
    <location>
        <begin position="1"/>
        <end position="95"/>
    </location>
</feature>
<keyword evidence="6" id="KW-1015">Disulfide bond</keyword>
<feature type="compositionally biased region" description="Low complexity" evidence="8">
    <location>
        <begin position="371"/>
        <end position="383"/>
    </location>
</feature>
<dbReference type="InterPro" id="IPR057244">
    <property type="entry name" value="GAIN_B"/>
</dbReference>
<keyword evidence="3 9" id="KW-0812">Transmembrane</keyword>
<sequence length="464" mass="52118">MADPQANKVLSSGIISSTILFNNGSKFEHLSEPVVINLSALKVNGSGSRTCVFLDDNESWSQSGCVVHKLSPSHTECHCYHMTSFAVLMDVHGAYEGDAIAEDHEVALTIVSIVGCLIAFICYVTLLFAFYFLRRRTETLYIHMNLVAAQSLAIFFFLVAYPGVRIKDVCFALAVLLHYFQLASFCWMLVEGINLLRGMVKVFRVTSRLRTYSLFAWGIPALVVALTASISRHEYLRDNFCWISHRVIWSFAGPVALVLLINLTVLVVAIKIVVKRTHYKQTNTMSTALELEIRAAFKTLVILVPLLGVTWLLGFISIHNNSLVFQYLFAIINSMQGLYFLIAQYCFDDDIKSNAHRASNRMKRLFSLSTSKSTSSWSGTSESSGKKSVDSHQQNPAEQHNQHNEKDSKDSSPDEDYSDRYLQNNLNAIASQLQRTETDYPGNDKANPAMEANVPKQHINETRF</sequence>
<feature type="compositionally biased region" description="Polar residues" evidence="8">
    <location>
        <begin position="421"/>
        <end position="435"/>
    </location>
</feature>
<keyword evidence="12" id="KW-0675">Receptor</keyword>
<evidence type="ECO:0000259" key="11">
    <source>
        <dbReference type="PROSITE" id="PS50261"/>
    </source>
</evidence>
<name>A0A9W9ZI11_9CNID</name>
<dbReference type="SMART" id="SM00303">
    <property type="entry name" value="GPS"/>
    <property type="match status" value="1"/>
</dbReference>
<organism evidence="12 13">
    <name type="scientific">Desmophyllum pertusum</name>
    <dbReference type="NCBI Taxonomy" id="174260"/>
    <lineage>
        <taxon>Eukaryota</taxon>
        <taxon>Metazoa</taxon>
        <taxon>Cnidaria</taxon>
        <taxon>Anthozoa</taxon>
        <taxon>Hexacorallia</taxon>
        <taxon>Scleractinia</taxon>
        <taxon>Caryophylliina</taxon>
        <taxon>Caryophylliidae</taxon>
        <taxon>Desmophyllum</taxon>
    </lineage>
</organism>
<comment type="similarity">
    <text evidence="2">Belongs to the G-protein coupled receptor 2 family. Adhesion G-protein coupled receptor (ADGR) subfamily.</text>
</comment>
<evidence type="ECO:0000313" key="12">
    <source>
        <dbReference type="EMBL" id="KAJ7381334.1"/>
    </source>
</evidence>
<keyword evidence="4 9" id="KW-1133">Transmembrane helix</keyword>
<dbReference type="PROSITE" id="PS50261">
    <property type="entry name" value="G_PROTEIN_RECEP_F2_4"/>
    <property type="match status" value="1"/>
</dbReference>
<evidence type="ECO:0000313" key="13">
    <source>
        <dbReference type="Proteomes" id="UP001163046"/>
    </source>
</evidence>
<keyword evidence="5 9" id="KW-0472">Membrane</keyword>
<dbReference type="Gene3D" id="2.60.220.50">
    <property type="match status" value="1"/>
</dbReference>
<feature type="compositionally biased region" description="Basic and acidic residues" evidence="8">
    <location>
        <begin position="400"/>
        <end position="412"/>
    </location>
</feature>
<feature type="region of interest" description="Disordered" evidence="8">
    <location>
        <begin position="371"/>
        <end position="464"/>
    </location>
</feature>
<evidence type="ECO:0000256" key="3">
    <source>
        <dbReference type="ARBA" id="ARBA00022692"/>
    </source>
</evidence>
<protein>
    <submittedName>
        <fullName evidence="12">G-protein coupled receptor</fullName>
    </submittedName>
</protein>
<dbReference type="AlphaFoldDB" id="A0A9W9ZI11"/>
<dbReference type="EMBL" id="MU826350">
    <property type="protein sequence ID" value="KAJ7381334.1"/>
    <property type="molecule type" value="Genomic_DNA"/>
</dbReference>
<feature type="transmembrane region" description="Helical" evidence="9">
    <location>
        <begin position="324"/>
        <end position="347"/>
    </location>
</feature>
<dbReference type="GO" id="GO:0004930">
    <property type="term" value="F:G protein-coupled receptor activity"/>
    <property type="evidence" value="ECO:0007669"/>
    <property type="project" value="InterPro"/>
</dbReference>
<dbReference type="Pfam" id="PF00002">
    <property type="entry name" value="7tm_2"/>
    <property type="match status" value="1"/>
</dbReference>
<feature type="transmembrane region" description="Helical" evidence="9">
    <location>
        <begin position="106"/>
        <end position="133"/>
    </location>
</feature>
<dbReference type="GO" id="GO:0005886">
    <property type="term" value="C:plasma membrane"/>
    <property type="evidence" value="ECO:0007669"/>
    <property type="project" value="TreeGrafter"/>
</dbReference>
<dbReference type="Gene3D" id="1.20.1070.10">
    <property type="entry name" value="Rhodopsin 7-helix transmembrane proteins"/>
    <property type="match status" value="1"/>
</dbReference>
<evidence type="ECO:0000256" key="2">
    <source>
        <dbReference type="ARBA" id="ARBA00007343"/>
    </source>
</evidence>
<dbReference type="InterPro" id="IPR000832">
    <property type="entry name" value="GPCR_2_secretin-like"/>
</dbReference>
<reference evidence="12" key="1">
    <citation type="submission" date="2023-01" db="EMBL/GenBank/DDBJ databases">
        <title>Genome assembly of the deep-sea coral Lophelia pertusa.</title>
        <authorList>
            <person name="Herrera S."/>
            <person name="Cordes E."/>
        </authorList>
    </citation>
    <scope>NUCLEOTIDE SEQUENCE</scope>
    <source>
        <strain evidence="12">USNM1676648</strain>
        <tissue evidence="12">Polyp</tissue>
    </source>
</reference>
<feature type="transmembrane region" description="Helical" evidence="9">
    <location>
        <begin position="295"/>
        <end position="318"/>
    </location>
</feature>
<evidence type="ECO:0000256" key="6">
    <source>
        <dbReference type="ARBA" id="ARBA00023157"/>
    </source>
</evidence>
<accession>A0A9W9ZI11</accession>
<dbReference type="InterPro" id="IPR017981">
    <property type="entry name" value="GPCR_2-like_7TM"/>
</dbReference>
<dbReference type="GO" id="GO:0007166">
    <property type="term" value="P:cell surface receptor signaling pathway"/>
    <property type="evidence" value="ECO:0007669"/>
    <property type="project" value="InterPro"/>
</dbReference>
<feature type="domain" description="G-protein coupled receptors family 2 profile 2" evidence="11">
    <location>
        <begin position="108"/>
        <end position="348"/>
    </location>
</feature>
<keyword evidence="7" id="KW-0325">Glycoprotein</keyword>
<dbReference type="SUPFAM" id="SSF81321">
    <property type="entry name" value="Family A G protein-coupled receptor-like"/>
    <property type="match status" value="1"/>
</dbReference>
<evidence type="ECO:0000256" key="5">
    <source>
        <dbReference type="ARBA" id="ARBA00023136"/>
    </source>
</evidence>
<feature type="transmembrane region" description="Helical" evidence="9">
    <location>
        <begin position="251"/>
        <end position="274"/>
    </location>
</feature>
<dbReference type="InterPro" id="IPR046338">
    <property type="entry name" value="GAIN_dom_sf"/>
</dbReference>
<gene>
    <name evidence="12" type="primary">lat-1</name>
    <name evidence="12" type="ORF">OS493_001459</name>
</gene>
<evidence type="ECO:0000259" key="10">
    <source>
        <dbReference type="PROSITE" id="PS50221"/>
    </source>
</evidence>
<dbReference type="OrthoDB" id="1100386at2759"/>
<feature type="transmembrane region" description="Helical" evidence="9">
    <location>
        <begin position="171"/>
        <end position="190"/>
    </location>
</feature>
<dbReference type="InterPro" id="IPR000203">
    <property type="entry name" value="GPS"/>
</dbReference>
<dbReference type="PANTHER" id="PTHR12011:SF347">
    <property type="entry name" value="FI21270P1-RELATED"/>
    <property type="match status" value="1"/>
</dbReference>
<comment type="caution">
    <text evidence="12">The sequence shown here is derived from an EMBL/GenBank/DDBJ whole genome shotgun (WGS) entry which is preliminary data.</text>
</comment>
<comment type="subcellular location">
    <subcellularLocation>
        <location evidence="1">Membrane</location>
        <topology evidence="1">Multi-pass membrane protein</topology>
    </subcellularLocation>
</comment>
<dbReference type="Pfam" id="PF01825">
    <property type="entry name" value="GPS"/>
    <property type="match status" value="1"/>
</dbReference>
<feature type="transmembrane region" description="Helical" evidence="9">
    <location>
        <begin position="211"/>
        <end position="231"/>
    </location>
</feature>
<proteinExistence type="inferred from homology"/>
<dbReference type="Proteomes" id="UP001163046">
    <property type="component" value="Unassembled WGS sequence"/>
</dbReference>
<keyword evidence="13" id="KW-1185">Reference proteome</keyword>
<evidence type="ECO:0000256" key="4">
    <source>
        <dbReference type="ARBA" id="ARBA00022989"/>
    </source>
</evidence>
<dbReference type="CDD" id="cd15040">
    <property type="entry name" value="7tmB2_Adhesion"/>
    <property type="match status" value="1"/>
</dbReference>
<dbReference type="PROSITE" id="PS50221">
    <property type="entry name" value="GAIN_B"/>
    <property type="match status" value="1"/>
</dbReference>
<evidence type="ECO:0000256" key="9">
    <source>
        <dbReference type="SAM" id="Phobius"/>
    </source>
</evidence>
<dbReference type="FunFam" id="1.20.1070.10:FF:000058">
    <property type="entry name" value="Adhesion G protein-coupled receptor F5"/>
    <property type="match status" value="1"/>
</dbReference>
<feature type="transmembrane region" description="Helical" evidence="9">
    <location>
        <begin position="140"/>
        <end position="159"/>
    </location>
</feature>
<evidence type="ECO:0000256" key="7">
    <source>
        <dbReference type="ARBA" id="ARBA00023180"/>
    </source>
</evidence>
<dbReference type="PANTHER" id="PTHR12011">
    <property type="entry name" value="ADHESION G-PROTEIN COUPLED RECEPTOR"/>
    <property type="match status" value="1"/>
</dbReference>
<evidence type="ECO:0000256" key="1">
    <source>
        <dbReference type="ARBA" id="ARBA00004141"/>
    </source>
</evidence>
<dbReference type="PRINTS" id="PR00249">
    <property type="entry name" value="GPCRSECRETIN"/>
</dbReference>
<evidence type="ECO:0000256" key="8">
    <source>
        <dbReference type="SAM" id="MobiDB-lite"/>
    </source>
</evidence>